<accession>A0ABZ3CY33</accession>
<protein>
    <submittedName>
        <fullName evidence="1">Uncharacterized protein</fullName>
    </submittedName>
</protein>
<name>A0ABZ3CY33_9GAMM</name>
<dbReference type="Proteomes" id="UP001453229">
    <property type="component" value="Chromosome"/>
</dbReference>
<dbReference type="EMBL" id="CP151919">
    <property type="protein sequence ID" value="XAD56108.1"/>
    <property type="molecule type" value="Genomic_DNA"/>
</dbReference>
<sequence>MADRQGERRMMAVDETAPASRLPRRLGAVAAEPRLRRYGAERFEPAWLSLWAVAIGRETGPPMAWLLAADNLPRAMLMAGELPLHSADHDGVLALEGGRPPTLSQFERWWLWERLARPRRWSLRVQPATLRAVEFPLWLGYSPGRRHARLIVLSGLSGEALGALKPAVLAGLRHRARAEAASGPATRDDERVPG</sequence>
<gene>
    <name evidence="1" type="ORF">AAGT95_08990</name>
</gene>
<keyword evidence="2" id="KW-1185">Reference proteome</keyword>
<evidence type="ECO:0000313" key="1">
    <source>
        <dbReference type="EMBL" id="XAD56108.1"/>
    </source>
</evidence>
<reference evidence="1 2" key="1">
    <citation type="submission" date="2024-04" db="EMBL/GenBank/DDBJ databases">
        <title>Salinicola lusitanus LLJ914,a marine bacterium isolated from the Okinawa Trough.</title>
        <authorList>
            <person name="Li J."/>
        </authorList>
    </citation>
    <scope>NUCLEOTIDE SEQUENCE [LARGE SCALE GENOMIC DNA]</scope>
    <source>
        <strain evidence="1 2">LLJ914</strain>
    </source>
</reference>
<proteinExistence type="predicted"/>
<evidence type="ECO:0000313" key="2">
    <source>
        <dbReference type="Proteomes" id="UP001453229"/>
    </source>
</evidence>
<organism evidence="1 2">
    <name type="scientific">Salinicola lusitanus</name>
    <dbReference type="NCBI Taxonomy" id="1949085"/>
    <lineage>
        <taxon>Bacteria</taxon>
        <taxon>Pseudomonadati</taxon>
        <taxon>Pseudomonadota</taxon>
        <taxon>Gammaproteobacteria</taxon>
        <taxon>Oceanospirillales</taxon>
        <taxon>Halomonadaceae</taxon>
        <taxon>Salinicola</taxon>
    </lineage>
</organism>
<dbReference type="RefSeq" id="WP_342596259.1">
    <property type="nucleotide sequence ID" value="NZ_CP151919.1"/>
</dbReference>